<keyword evidence="9" id="KW-1185">Reference proteome</keyword>
<dbReference type="Proteomes" id="UP000218702">
    <property type="component" value="Chromosome"/>
</dbReference>
<keyword evidence="5 7" id="KW-1133">Transmembrane helix</keyword>
<accession>A0A1Z4V984</accession>
<evidence type="ECO:0000256" key="3">
    <source>
        <dbReference type="ARBA" id="ARBA00022475"/>
    </source>
</evidence>
<dbReference type="InterPro" id="IPR003370">
    <property type="entry name" value="Chromate_transpt"/>
</dbReference>
<dbReference type="AlphaFoldDB" id="A0A1Z4V984"/>
<dbReference type="Pfam" id="PF02417">
    <property type="entry name" value="Chromate_transp"/>
    <property type="match status" value="2"/>
</dbReference>
<protein>
    <submittedName>
        <fullName evidence="8">Chromate transporter</fullName>
    </submittedName>
</protein>
<dbReference type="InterPro" id="IPR014047">
    <property type="entry name" value="Chr_Tranpt_l_chain"/>
</dbReference>
<gene>
    <name evidence="8" type="ORF">NIES806_43210</name>
</gene>
<dbReference type="PANTHER" id="PTHR33567">
    <property type="entry name" value="CHROMATE ION TRANSPORTER (EUROFUNG)"/>
    <property type="match status" value="1"/>
</dbReference>
<dbReference type="GO" id="GO:0005886">
    <property type="term" value="C:plasma membrane"/>
    <property type="evidence" value="ECO:0007669"/>
    <property type="project" value="UniProtKB-SubCell"/>
</dbReference>
<comment type="subcellular location">
    <subcellularLocation>
        <location evidence="1">Cell membrane</location>
        <topology evidence="1">Multi-pass membrane protein</topology>
    </subcellularLocation>
</comment>
<dbReference type="EMBL" id="AP018316">
    <property type="protein sequence ID" value="BAZ88087.1"/>
    <property type="molecule type" value="Genomic_DNA"/>
</dbReference>
<feature type="transmembrane region" description="Helical" evidence="7">
    <location>
        <begin position="357"/>
        <end position="374"/>
    </location>
</feature>
<feature type="transmembrane region" description="Helical" evidence="7">
    <location>
        <begin position="262"/>
        <end position="287"/>
    </location>
</feature>
<name>A0A1Z4V984_9CYAN</name>
<dbReference type="PIRSF" id="PIRSF004810">
    <property type="entry name" value="ChrA"/>
    <property type="match status" value="1"/>
</dbReference>
<evidence type="ECO:0000256" key="2">
    <source>
        <dbReference type="ARBA" id="ARBA00005262"/>
    </source>
</evidence>
<evidence type="ECO:0000256" key="5">
    <source>
        <dbReference type="ARBA" id="ARBA00022989"/>
    </source>
</evidence>
<evidence type="ECO:0000256" key="1">
    <source>
        <dbReference type="ARBA" id="ARBA00004651"/>
    </source>
</evidence>
<dbReference type="PANTHER" id="PTHR33567:SF3">
    <property type="entry name" value="CHROMATE ION TRANSPORTER (EUROFUNG)"/>
    <property type="match status" value="1"/>
</dbReference>
<dbReference type="OrthoDB" id="9788907at2"/>
<feature type="transmembrane region" description="Helical" evidence="7">
    <location>
        <begin position="193"/>
        <end position="215"/>
    </location>
</feature>
<organism evidence="8 9">
    <name type="scientific">Dolichospermum compactum NIES-806</name>
    <dbReference type="NCBI Taxonomy" id="1973481"/>
    <lineage>
        <taxon>Bacteria</taxon>
        <taxon>Bacillati</taxon>
        <taxon>Cyanobacteriota</taxon>
        <taxon>Cyanophyceae</taxon>
        <taxon>Nostocales</taxon>
        <taxon>Aphanizomenonaceae</taxon>
        <taxon>Dolichospermum</taxon>
        <taxon>Dolichospermum compactum</taxon>
    </lineage>
</organism>
<feature type="transmembrane region" description="Helical" evidence="7">
    <location>
        <begin position="381"/>
        <end position="401"/>
    </location>
</feature>
<dbReference type="RefSeq" id="WP_096670470.1">
    <property type="nucleotide sequence ID" value="NZ_AP018316.1"/>
</dbReference>
<feature type="transmembrane region" description="Helical" evidence="7">
    <location>
        <begin position="327"/>
        <end position="351"/>
    </location>
</feature>
<feature type="transmembrane region" description="Helical" evidence="7">
    <location>
        <begin position="293"/>
        <end position="315"/>
    </location>
</feature>
<evidence type="ECO:0000256" key="7">
    <source>
        <dbReference type="SAM" id="Phobius"/>
    </source>
</evidence>
<feature type="transmembrane region" description="Helical" evidence="7">
    <location>
        <begin position="75"/>
        <end position="105"/>
    </location>
</feature>
<feature type="transmembrane region" description="Helical" evidence="7">
    <location>
        <begin position="13"/>
        <end position="35"/>
    </location>
</feature>
<feature type="transmembrane region" description="Helical" evidence="7">
    <location>
        <begin position="227"/>
        <end position="250"/>
    </location>
</feature>
<dbReference type="KEGG" id="dcm:NIES806_43210"/>
<comment type="similarity">
    <text evidence="2">Belongs to the chromate ion transporter (CHR) (TC 2.A.51) family.</text>
</comment>
<proteinExistence type="inferred from homology"/>
<evidence type="ECO:0000256" key="6">
    <source>
        <dbReference type="ARBA" id="ARBA00023136"/>
    </source>
</evidence>
<evidence type="ECO:0000256" key="4">
    <source>
        <dbReference type="ARBA" id="ARBA00022692"/>
    </source>
</evidence>
<evidence type="ECO:0000313" key="8">
    <source>
        <dbReference type="EMBL" id="BAZ88087.1"/>
    </source>
</evidence>
<reference evidence="8 9" key="1">
    <citation type="submission" date="2017-06" db="EMBL/GenBank/DDBJ databases">
        <title>Genome sequencing of cyanobaciteial culture collection at National Institute for Environmental Studies (NIES).</title>
        <authorList>
            <person name="Hirose Y."/>
            <person name="Shimura Y."/>
            <person name="Fujisawa T."/>
            <person name="Nakamura Y."/>
            <person name="Kawachi M."/>
        </authorList>
    </citation>
    <scope>NUCLEOTIDE SEQUENCE [LARGE SCALE GENOMIC DNA]</scope>
    <source>
        <strain evidence="8 9">NIES-806</strain>
    </source>
</reference>
<keyword evidence="4 7" id="KW-0812">Transmembrane</keyword>
<keyword evidence="6 7" id="KW-0472">Membrane</keyword>
<evidence type="ECO:0000313" key="9">
    <source>
        <dbReference type="Proteomes" id="UP000218702"/>
    </source>
</evidence>
<dbReference type="GO" id="GO:0015109">
    <property type="term" value="F:chromate transmembrane transporter activity"/>
    <property type="evidence" value="ECO:0007669"/>
    <property type="project" value="InterPro"/>
</dbReference>
<feature type="transmembrane region" description="Helical" evidence="7">
    <location>
        <begin position="117"/>
        <end position="136"/>
    </location>
</feature>
<dbReference type="NCBIfam" id="TIGR00937">
    <property type="entry name" value="2A51"/>
    <property type="match status" value="1"/>
</dbReference>
<feature type="transmembrane region" description="Helical" evidence="7">
    <location>
        <begin position="143"/>
        <end position="159"/>
    </location>
</feature>
<sequence>MQYNLLFSRLGEIATLFFKLGVIGFGGPVAHIAMIEDEVVKRRRWLTQDHFLDLLGATNLIPGPNSTEMAIHVGYIYAGWAGLIVSGVCFILPAVLITGIFAWIYVNYGSLPQIAPLLYGIKPAVLAVIVNALWGLAKKAVKNRQLLIIAIAVGLLILVRQVNEVVALLFGGLLGMIWLHPRNQDKPPGNKPNLLIAVLTTGATLQTTSTISTVASGSIPLWQLGWFFLKVGSVLFGGGYVLIAFLQGGLVQEYGWLTQQQLLDAIAIGQFTPGPVLSTATFIGYVLAGVPGAIVATIGIFLPSFLFVAALNPIIPRLRSSAWTRSFLDAVNASAVALMVVAALQLGIATLKIAKPPYVDILGIAIALISIVLITRYRINAAWLVLGSSLIGYGAMALGYIKFSFMRI</sequence>
<keyword evidence="3" id="KW-1003">Cell membrane</keyword>